<evidence type="ECO:0000256" key="1">
    <source>
        <dbReference type="SAM" id="SignalP"/>
    </source>
</evidence>
<dbReference type="Proteomes" id="UP001549031">
    <property type="component" value="Unassembled WGS sequence"/>
</dbReference>
<dbReference type="Pfam" id="PF08238">
    <property type="entry name" value="Sel1"/>
    <property type="match status" value="6"/>
</dbReference>
<dbReference type="InterPro" id="IPR006597">
    <property type="entry name" value="Sel1-like"/>
</dbReference>
<dbReference type="EMBL" id="JBEPLJ010000009">
    <property type="protein sequence ID" value="MET3586598.1"/>
    <property type="molecule type" value="Genomic_DNA"/>
</dbReference>
<accession>A0ABV2H7S3</accession>
<evidence type="ECO:0000313" key="3">
    <source>
        <dbReference type="Proteomes" id="UP001549031"/>
    </source>
</evidence>
<dbReference type="SUPFAM" id="SSF81901">
    <property type="entry name" value="HCP-like"/>
    <property type="match status" value="1"/>
</dbReference>
<dbReference type="InterPro" id="IPR050767">
    <property type="entry name" value="Sel1_AlgK"/>
</dbReference>
<reference evidence="2 3" key="1">
    <citation type="submission" date="2024-06" db="EMBL/GenBank/DDBJ databases">
        <title>Genomic Encyclopedia of Type Strains, Phase IV (KMG-IV): sequencing the most valuable type-strain genomes for metagenomic binning, comparative biology and taxonomic classification.</title>
        <authorList>
            <person name="Goeker M."/>
        </authorList>
    </citation>
    <scope>NUCLEOTIDE SEQUENCE [LARGE SCALE GENOMIC DNA]</scope>
    <source>
        <strain evidence="2 3">DSM 105042</strain>
    </source>
</reference>
<organism evidence="2 3">
    <name type="scientific">Pseudorhizobium tarimense</name>
    <dbReference type="NCBI Taxonomy" id="1079109"/>
    <lineage>
        <taxon>Bacteria</taxon>
        <taxon>Pseudomonadati</taxon>
        <taxon>Pseudomonadota</taxon>
        <taxon>Alphaproteobacteria</taxon>
        <taxon>Hyphomicrobiales</taxon>
        <taxon>Rhizobiaceae</taxon>
        <taxon>Rhizobium/Agrobacterium group</taxon>
        <taxon>Pseudorhizobium</taxon>
    </lineage>
</organism>
<dbReference type="PANTHER" id="PTHR11102">
    <property type="entry name" value="SEL-1-LIKE PROTEIN"/>
    <property type="match status" value="1"/>
</dbReference>
<proteinExistence type="predicted"/>
<keyword evidence="1" id="KW-0732">Signal</keyword>
<dbReference type="Gene3D" id="1.25.40.10">
    <property type="entry name" value="Tetratricopeptide repeat domain"/>
    <property type="match status" value="2"/>
</dbReference>
<dbReference type="SMART" id="SM00671">
    <property type="entry name" value="SEL1"/>
    <property type="match status" value="6"/>
</dbReference>
<dbReference type="RefSeq" id="WP_247244284.1">
    <property type="nucleotide sequence ID" value="NZ_JALJRA010000009.1"/>
</dbReference>
<protein>
    <submittedName>
        <fullName evidence="2">TPR repeat protein</fullName>
    </submittedName>
</protein>
<keyword evidence="3" id="KW-1185">Reference proteome</keyword>
<feature type="chain" id="PRO_5046553976" evidence="1">
    <location>
        <begin position="34"/>
        <end position="373"/>
    </location>
</feature>
<evidence type="ECO:0000313" key="2">
    <source>
        <dbReference type="EMBL" id="MET3586598.1"/>
    </source>
</evidence>
<gene>
    <name evidence="2" type="ORF">ABID21_002716</name>
</gene>
<dbReference type="InterPro" id="IPR011990">
    <property type="entry name" value="TPR-like_helical_dom_sf"/>
</dbReference>
<sequence>MAHMWSISSTRTLGTMLLATAVASAVSPLPVLAQQSQRAVTRPVERDAQPIKKGRVEGGEAGQAQPNAIVPSGGVQLYQRMGATLPPVPPEKPYEGPVDEAYGAYQRGLYVTALAKALPRAEQGDSAAQTLVAEMMTKGLGIKRDPKAAAFWYGQAAERGDPAAMFQYALLLMSGRNVARDKAKADEYMRKAAEAGNASAQFNWAQILVSDNPGEKGLKLALPFYEKAAAQGLADAQYAVAQLYLAVDNLPKEKKEKARLWLERAARAGFDTAQLDMGLWLVNGVGGERNYEDGFQWMRVAALRGNVVAQNKLSHLYINALGTRPDPVEAAKWYVLSRRAGLSDYELEDFYLGIDEEQQKKAIEAANRFQRSR</sequence>
<feature type="signal peptide" evidence="1">
    <location>
        <begin position="1"/>
        <end position="33"/>
    </location>
</feature>
<comment type="caution">
    <text evidence="2">The sequence shown here is derived from an EMBL/GenBank/DDBJ whole genome shotgun (WGS) entry which is preliminary data.</text>
</comment>
<name>A0ABV2H7S3_9HYPH</name>
<dbReference type="PANTHER" id="PTHR11102:SF160">
    <property type="entry name" value="ERAD-ASSOCIATED E3 UBIQUITIN-PROTEIN LIGASE COMPONENT HRD3"/>
    <property type="match status" value="1"/>
</dbReference>